<dbReference type="eggNOG" id="COG0675">
    <property type="taxonomic scope" value="Bacteria"/>
</dbReference>
<dbReference type="Proteomes" id="UP000003959">
    <property type="component" value="Unassembled WGS sequence"/>
</dbReference>
<dbReference type="RefSeq" id="WP_008180178.1">
    <property type="nucleotide sequence ID" value="NZ_GL890832.1"/>
</dbReference>
<keyword evidence="4" id="KW-1185">Reference proteome</keyword>
<feature type="domain" description="Cas12f1-like TNB" evidence="2">
    <location>
        <begin position="55"/>
        <end position="120"/>
    </location>
</feature>
<keyword evidence="1" id="KW-0238">DNA-binding</keyword>
<reference evidence="4" key="1">
    <citation type="journal article" date="2011" name="Proc. Natl. Acad. Sci. U.S.A.">
        <title>Genomic insights into the physiology and ecology of the marine filamentous cyanobacterium Lyngbya majuscula.</title>
        <authorList>
            <person name="Jones A.C."/>
            <person name="Monroe E.A."/>
            <person name="Podell S."/>
            <person name="Hess W.R."/>
            <person name="Klages S."/>
            <person name="Esquenazi E."/>
            <person name="Niessen S."/>
            <person name="Hoover H."/>
            <person name="Rothmann M."/>
            <person name="Lasken R.S."/>
            <person name="Yates J.R.III."/>
            <person name="Reinhardt R."/>
            <person name="Kube M."/>
            <person name="Burkart M.D."/>
            <person name="Allen E.E."/>
            <person name="Dorrestein P.C."/>
            <person name="Gerwick W.H."/>
            <person name="Gerwick L."/>
        </authorList>
    </citation>
    <scope>NUCLEOTIDE SEQUENCE [LARGE SCALE GENOMIC DNA]</scope>
    <source>
        <strain evidence="4">3L</strain>
    </source>
</reference>
<evidence type="ECO:0000259" key="2">
    <source>
        <dbReference type="Pfam" id="PF07282"/>
    </source>
</evidence>
<evidence type="ECO:0000256" key="1">
    <source>
        <dbReference type="ARBA" id="ARBA00023125"/>
    </source>
</evidence>
<dbReference type="GO" id="GO:0003677">
    <property type="term" value="F:DNA binding"/>
    <property type="evidence" value="ECO:0007669"/>
    <property type="project" value="UniProtKB-KW"/>
</dbReference>
<evidence type="ECO:0000313" key="4">
    <source>
        <dbReference type="Proteomes" id="UP000003959"/>
    </source>
</evidence>
<sequence length="169" mass="19064">MIKTSHLTPKTATGVRPVGCLPQCREEDVVVYEDLKIQNMVKNHHLAKSISDPGWYQFTQWLEYFGKIWDKTVISVNLHFTSADCSNCGYRVKTSLSTRTHKCPRCHLEICRDPNAALNILKRGLEVLGVEYNSTLGHRKLPLIRKRAGVSSTAVDEGKPNSRSCLIEP</sequence>
<dbReference type="HOGENOM" id="CLU_032903_10_1_3"/>
<dbReference type="Pfam" id="PF07282">
    <property type="entry name" value="Cas12f1-like_TNB"/>
    <property type="match status" value="1"/>
</dbReference>
<evidence type="ECO:0000313" key="3">
    <source>
        <dbReference type="EMBL" id="EGJ34507.1"/>
    </source>
</evidence>
<proteinExistence type="predicted"/>
<dbReference type="InterPro" id="IPR010095">
    <property type="entry name" value="Cas12f1-like_TNB"/>
</dbReference>
<dbReference type="AlphaFoldDB" id="F4XLN2"/>
<gene>
    <name evidence="3" type="ORF">LYNGBM3L_15270</name>
</gene>
<protein>
    <submittedName>
        <fullName evidence="3">Transposase</fullName>
    </submittedName>
</protein>
<accession>F4XLN2</accession>
<name>F4XLN2_9CYAN</name>
<organism evidence="3 4">
    <name type="scientific">Moorena producens 3L</name>
    <dbReference type="NCBI Taxonomy" id="489825"/>
    <lineage>
        <taxon>Bacteria</taxon>
        <taxon>Bacillati</taxon>
        <taxon>Cyanobacteriota</taxon>
        <taxon>Cyanophyceae</taxon>
        <taxon>Coleofasciculales</taxon>
        <taxon>Coleofasciculaceae</taxon>
        <taxon>Moorena</taxon>
    </lineage>
</organism>
<dbReference type="EMBL" id="GL890832">
    <property type="protein sequence ID" value="EGJ34507.1"/>
    <property type="molecule type" value="Genomic_DNA"/>
</dbReference>